<evidence type="ECO:0000313" key="3">
    <source>
        <dbReference type="Proteomes" id="UP000754644"/>
    </source>
</evidence>
<dbReference type="EMBL" id="JABMOJ010000222">
    <property type="protein sequence ID" value="NQV64905.1"/>
    <property type="molecule type" value="Genomic_DNA"/>
</dbReference>
<name>A0A973A893_9GAMM</name>
<protein>
    <submittedName>
        <fullName evidence="2">MtrB/PioB family outer membrane beta-barrel protein</fullName>
    </submittedName>
</protein>
<accession>A0A973A893</accession>
<evidence type="ECO:0000256" key="1">
    <source>
        <dbReference type="SAM" id="MobiDB-lite"/>
    </source>
</evidence>
<comment type="caution">
    <text evidence="2">The sequence shown here is derived from an EMBL/GenBank/DDBJ whole genome shotgun (WGS) entry which is preliminary data.</text>
</comment>
<feature type="non-terminal residue" evidence="2">
    <location>
        <position position="1"/>
    </location>
</feature>
<dbReference type="InterPro" id="IPR020016">
    <property type="entry name" value="Decahaem-assoc_OM_MtrB/PioB"/>
</dbReference>
<organism evidence="2 3">
    <name type="scientific">SAR86 cluster bacterium</name>
    <dbReference type="NCBI Taxonomy" id="2030880"/>
    <lineage>
        <taxon>Bacteria</taxon>
        <taxon>Pseudomonadati</taxon>
        <taxon>Pseudomonadota</taxon>
        <taxon>Gammaproteobacteria</taxon>
        <taxon>SAR86 cluster</taxon>
    </lineage>
</organism>
<dbReference type="AlphaFoldDB" id="A0A973A893"/>
<evidence type="ECO:0000313" key="2">
    <source>
        <dbReference type="EMBL" id="NQV64905.1"/>
    </source>
</evidence>
<dbReference type="Pfam" id="PF11854">
    <property type="entry name" value="MtrB_PioB"/>
    <property type="match status" value="1"/>
</dbReference>
<dbReference type="Proteomes" id="UP000754644">
    <property type="component" value="Unassembled WGS sequence"/>
</dbReference>
<feature type="region of interest" description="Disordered" evidence="1">
    <location>
        <begin position="580"/>
        <end position="607"/>
    </location>
</feature>
<sequence length="732" mass="82443">GSLSKAAEGSLSKAAEGSLFSAAEGSSSLVLKGVWLNEGNYSLSQYQRVGGKGIHGGVDVRLGAPVRARGQPASNDWSLALFNLGLPAHAARFTLDTRDALALDLNYREITQQLNNSGLSPYQGVEHLVLTDNWIAGSHSDSFDQGLINQPLNRALVRRVLQLDVSQKINADWKITSQVALEKQTGHRLKGMAMYTNAANPHGVLLPNPVDQQTHRFALSSQYNDGATAASLGYHFTGFNNHFRALTWQNPFLSGLGTALDYPAGVGSYVSAPDYSTHQWLASAGHQLTKRIRLTLDGSVASTRQDENLIPLEEIDGRQADIDQPVDRLDGALRINTLRLAILTQPLRRLAVNFRYGFKQRQNSFQRYAWPSNWGVSGDTSDTDSSINNRPLNLEQDTYRVDANWRLKNRTRIQLRYDYLRTARNFAAVNLTREDRYAVTVYLPGSARLKHRLSLTLNDLAGSTYEWSRGFFQEFSTDLINQIPANQRWNNHPLLRQYSVSNQEKTGLQWLTTYQPDSAWTLQLKGETDWVNFDKSELGLTDVRDTHANLSASYRHSPRLNSWGWVDYRVNQRRQTGRDFLGGINKPANISLPPYPQGSDPSRNYQTDQDNTATAVGAGIDWQFNERLSVSTSYSWLHGLEIFDIQANGARDLNSENLPNIETQLHSLDSKLHFESSERLSLTLQHQYLRFANNNWQWQNVSHDAMRQVLGGGQRNPNDVIHQLTFSLQYRF</sequence>
<gene>
    <name evidence="2" type="ORF">HQ497_06025</name>
</gene>
<reference evidence="2" key="1">
    <citation type="submission" date="2020-05" db="EMBL/GenBank/DDBJ databases">
        <title>Sulfur intermediates as new biogeochemical hubs in an aquatic model microbial ecosystem.</title>
        <authorList>
            <person name="Vigneron A."/>
        </authorList>
    </citation>
    <scope>NUCLEOTIDE SEQUENCE</scope>
    <source>
        <strain evidence="2">Bin.250</strain>
    </source>
</reference>
<proteinExistence type="predicted"/>